<keyword evidence="1" id="KW-1133">Transmembrane helix</keyword>
<sequence>MEFITIIIYFIFLLASVLVPDVYILSVKKFLTNKVKELSTVKTESEKLFDIPQVLGWTERTLYYLFLAFFINQFAIFLGIWLALKTIVTFKDWQAQSTVTKKAKAGSGNIVKAKFSIFLIGNGLSIISVILFFFLAKAILGF</sequence>
<evidence type="ECO:0000313" key="3">
    <source>
        <dbReference type="Proteomes" id="UP000178935"/>
    </source>
</evidence>
<feature type="transmembrane region" description="Helical" evidence="1">
    <location>
        <begin position="62"/>
        <end position="84"/>
    </location>
</feature>
<evidence type="ECO:0000256" key="1">
    <source>
        <dbReference type="SAM" id="Phobius"/>
    </source>
</evidence>
<proteinExistence type="predicted"/>
<comment type="caution">
    <text evidence="2">The sequence shown here is derived from an EMBL/GenBank/DDBJ whole genome shotgun (WGS) entry which is preliminary data.</text>
</comment>
<dbReference type="AlphaFoldDB" id="A0A1G2JMS2"/>
<accession>A0A1G2JMS2</accession>
<reference evidence="2 3" key="1">
    <citation type="journal article" date="2016" name="Nat. Commun.">
        <title>Thousands of microbial genomes shed light on interconnected biogeochemical processes in an aquifer system.</title>
        <authorList>
            <person name="Anantharaman K."/>
            <person name="Brown C.T."/>
            <person name="Hug L.A."/>
            <person name="Sharon I."/>
            <person name="Castelle C.J."/>
            <person name="Probst A.J."/>
            <person name="Thomas B.C."/>
            <person name="Singh A."/>
            <person name="Wilkins M.J."/>
            <person name="Karaoz U."/>
            <person name="Brodie E.L."/>
            <person name="Williams K.H."/>
            <person name="Hubbard S.S."/>
            <person name="Banfield J.F."/>
        </authorList>
    </citation>
    <scope>NUCLEOTIDE SEQUENCE [LARGE SCALE GENOMIC DNA]</scope>
</reference>
<name>A0A1G2JMS2_9BACT</name>
<dbReference type="Proteomes" id="UP000178935">
    <property type="component" value="Unassembled WGS sequence"/>
</dbReference>
<evidence type="ECO:0000313" key="2">
    <source>
        <dbReference type="EMBL" id="OGZ88253.1"/>
    </source>
</evidence>
<keyword evidence="1" id="KW-0472">Membrane</keyword>
<feature type="transmembrane region" description="Helical" evidence="1">
    <location>
        <begin position="6"/>
        <end position="26"/>
    </location>
</feature>
<organism evidence="2 3">
    <name type="scientific">Candidatus Staskawiczbacteria bacterium RIFOXYD1_FULL_32_13</name>
    <dbReference type="NCBI Taxonomy" id="1802234"/>
    <lineage>
        <taxon>Bacteria</taxon>
        <taxon>Candidatus Staskawicziibacteriota</taxon>
    </lineage>
</organism>
<gene>
    <name evidence="2" type="ORF">A2561_04840</name>
</gene>
<feature type="transmembrane region" description="Helical" evidence="1">
    <location>
        <begin position="115"/>
        <end position="136"/>
    </location>
</feature>
<dbReference type="EMBL" id="MHPU01000027">
    <property type="protein sequence ID" value="OGZ88253.1"/>
    <property type="molecule type" value="Genomic_DNA"/>
</dbReference>
<keyword evidence="1" id="KW-0812">Transmembrane</keyword>
<protein>
    <submittedName>
        <fullName evidence="2">Uncharacterized protein</fullName>
    </submittedName>
</protein>